<accession>A0A6A5Y834</accession>
<dbReference type="AlphaFoldDB" id="A0A6A5Y834"/>
<dbReference type="EMBL" id="ML978066">
    <property type="protein sequence ID" value="KAF2021742.1"/>
    <property type="molecule type" value="Genomic_DNA"/>
</dbReference>
<dbReference type="Proteomes" id="UP000799778">
    <property type="component" value="Unassembled WGS sequence"/>
</dbReference>
<evidence type="ECO:0000313" key="2">
    <source>
        <dbReference type="EMBL" id="KAF2021742.1"/>
    </source>
</evidence>
<feature type="region of interest" description="Disordered" evidence="1">
    <location>
        <begin position="94"/>
        <end position="121"/>
    </location>
</feature>
<dbReference type="OrthoDB" id="5309037at2759"/>
<dbReference type="PANTHER" id="PTHR42354">
    <property type="entry name" value="C2H2-TYPE DOMAIN-CONTAINING PROTEIN"/>
    <property type="match status" value="1"/>
</dbReference>
<organism evidence="2 3">
    <name type="scientific">Aaosphaeria arxii CBS 175.79</name>
    <dbReference type="NCBI Taxonomy" id="1450172"/>
    <lineage>
        <taxon>Eukaryota</taxon>
        <taxon>Fungi</taxon>
        <taxon>Dikarya</taxon>
        <taxon>Ascomycota</taxon>
        <taxon>Pezizomycotina</taxon>
        <taxon>Dothideomycetes</taxon>
        <taxon>Pleosporomycetidae</taxon>
        <taxon>Pleosporales</taxon>
        <taxon>Pleosporales incertae sedis</taxon>
        <taxon>Aaosphaeria</taxon>
    </lineage>
</organism>
<protein>
    <recommendedName>
        <fullName evidence="4">C2H2-type domain-containing protein</fullName>
    </recommendedName>
</protein>
<sequence>MGFLQIQIITMQSSIIETFQESSLLSNYTRYPLTYYTSLLERTAKTAHTAILKILAQLAARMIEVRLGDSISSPPLLQIPGAFPVVHPTVTTSLPQQHQHHHLSQTVPSGSGTSTSNTTNTTSATMATMHTAQTSHPSTTIKLPPISRASLKLFCPHVSVLLGRHALPCTSSMAQRACQHCTYVAPLNTDRAWSITLPTTLASNSCPSSSKASPSYSTFFLTHTFFLSSHRQVEDGAGKGNVGFACLTCARYRRYDTVCNRVDELASHIWEEHTADELEGEEGVVRK</sequence>
<dbReference type="RefSeq" id="XP_033390081.1">
    <property type="nucleotide sequence ID" value="XM_033522640.1"/>
</dbReference>
<proteinExistence type="predicted"/>
<evidence type="ECO:0008006" key="4">
    <source>
        <dbReference type="Google" id="ProtNLM"/>
    </source>
</evidence>
<dbReference type="GeneID" id="54280037"/>
<feature type="compositionally biased region" description="Low complexity" evidence="1">
    <location>
        <begin position="104"/>
        <end position="121"/>
    </location>
</feature>
<name>A0A6A5Y834_9PLEO</name>
<evidence type="ECO:0000256" key="1">
    <source>
        <dbReference type="SAM" id="MobiDB-lite"/>
    </source>
</evidence>
<gene>
    <name evidence="2" type="ORF">BU24DRAFT_27563</name>
</gene>
<reference evidence="2" key="1">
    <citation type="journal article" date="2020" name="Stud. Mycol.">
        <title>101 Dothideomycetes genomes: a test case for predicting lifestyles and emergence of pathogens.</title>
        <authorList>
            <person name="Haridas S."/>
            <person name="Albert R."/>
            <person name="Binder M."/>
            <person name="Bloem J."/>
            <person name="Labutti K."/>
            <person name="Salamov A."/>
            <person name="Andreopoulos B."/>
            <person name="Baker S."/>
            <person name="Barry K."/>
            <person name="Bills G."/>
            <person name="Bluhm B."/>
            <person name="Cannon C."/>
            <person name="Castanera R."/>
            <person name="Culley D."/>
            <person name="Daum C."/>
            <person name="Ezra D."/>
            <person name="Gonzalez J."/>
            <person name="Henrissat B."/>
            <person name="Kuo A."/>
            <person name="Liang C."/>
            <person name="Lipzen A."/>
            <person name="Lutzoni F."/>
            <person name="Magnuson J."/>
            <person name="Mondo S."/>
            <person name="Nolan M."/>
            <person name="Ohm R."/>
            <person name="Pangilinan J."/>
            <person name="Park H.-J."/>
            <person name="Ramirez L."/>
            <person name="Alfaro M."/>
            <person name="Sun H."/>
            <person name="Tritt A."/>
            <person name="Yoshinaga Y."/>
            <person name="Zwiers L.-H."/>
            <person name="Turgeon B."/>
            <person name="Goodwin S."/>
            <person name="Spatafora J."/>
            <person name="Crous P."/>
            <person name="Grigoriev I."/>
        </authorList>
    </citation>
    <scope>NUCLEOTIDE SEQUENCE</scope>
    <source>
        <strain evidence="2">CBS 175.79</strain>
    </source>
</reference>
<evidence type="ECO:0000313" key="3">
    <source>
        <dbReference type="Proteomes" id="UP000799778"/>
    </source>
</evidence>
<keyword evidence="3" id="KW-1185">Reference proteome</keyword>
<dbReference type="PANTHER" id="PTHR42354:SF1">
    <property type="entry name" value="C2H2-TYPE DOMAIN-CONTAINING PROTEIN"/>
    <property type="match status" value="1"/>
</dbReference>